<evidence type="ECO:0000256" key="4">
    <source>
        <dbReference type="ARBA" id="ARBA00022729"/>
    </source>
</evidence>
<dbReference type="PANTHER" id="PTHR10030:SF37">
    <property type="entry name" value="ALPHA-L-FUCOSIDASE-RELATED"/>
    <property type="match status" value="1"/>
</dbReference>
<protein>
    <recommendedName>
        <fullName evidence="3">alpha-L-fucosidase</fullName>
        <ecNumber evidence="3">3.2.1.51</ecNumber>
    </recommendedName>
</protein>
<dbReference type="GO" id="GO:0006004">
    <property type="term" value="P:fucose metabolic process"/>
    <property type="evidence" value="ECO:0007669"/>
    <property type="project" value="InterPro"/>
</dbReference>
<dbReference type="Pfam" id="PF01120">
    <property type="entry name" value="Alpha_L_fucos"/>
    <property type="match status" value="2"/>
</dbReference>
<dbReference type="SUPFAM" id="SSF51445">
    <property type="entry name" value="(Trans)glycosidases"/>
    <property type="match status" value="1"/>
</dbReference>
<reference evidence="9 10" key="1">
    <citation type="submission" date="2014-04" db="EMBL/GenBank/DDBJ databases">
        <authorList>
            <consortium name="DOE Joint Genome Institute"/>
            <person name="Kuo A."/>
            <person name="Martino E."/>
            <person name="Perotto S."/>
            <person name="Kohler A."/>
            <person name="Nagy L.G."/>
            <person name="Floudas D."/>
            <person name="Copeland A."/>
            <person name="Barry K.W."/>
            <person name="Cichocki N."/>
            <person name="Veneault-Fourrey C."/>
            <person name="LaButti K."/>
            <person name="Lindquist E.A."/>
            <person name="Lipzen A."/>
            <person name="Lundell T."/>
            <person name="Morin E."/>
            <person name="Murat C."/>
            <person name="Sun H."/>
            <person name="Tunlid A."/>
            <person name="Henrissat B."/>
            <person name="Grigoriev I.V."/>
            <person name="Hibbett D.S."/>
            <person name="Martin F."/>
            <person name="Nordberg H.P."/>
            <person name="Cantor M.N."/>
            <person name="Hua S.X."/>
        </authorList>
    </citation>
    <scope>NUCLEOTIDE SEQUENCE [LARGE SCALE GENOMIC DNA]</scope>
    <source>
        <strain evidence="9 10">Zn</strain>
    </source>
</reference>
<dbReference type="PIRSF" id="PIRSF001092">
    <property type="entry name" value="Alpha-L-fucosidase"/>
    <property type="match status" value="1"/>
</dbReference>
<feature type="domain" description="Glycoside hydrolase family 29 N-terminal" evidence="8">
    <location>
        <begin position="193"/>
        <end position="328"/>
    </location>
</feature>
<evidence type="ECO:0000256" key="2">
    <source>
        <dbReference type="ARBA" id="ARBA00007951"/>
    </source>
</evidence>
<dbReference type="PRINTS" id="PR00741">
    <property type="entry name" value="GLHYDRLASE29"/>
</dbReference>
<dbReference type="SMART" id="SM00812">
    <property type="entry name" value="Alpha_L_fucos"/>
    <property type="match status" value="1"/>
</dbReference>
<feature type="domain" description="Glycoside hydrolase family 29 N-terminal" evidence="8">
    <location>
        <begin position="14"/>
        <end position="183"/>
    </location>
</feature>
<sequence length="432" mass="48106">MTSSTISGECGFGDYTADASSIAWHTSPDWYNDIKFGIFIHWGVYSAPAYGSVAPYESYAEWYWNTMHNPNDHTQTYQYHEATYGTNFNYDDFFSNFTASKFDAKSWVDLVAAAGAQYIVPVTKHHDGFALFDFPSSISNRSSVQYGPKRDFINEILTAAKTYQRRGTYFSLPEWYNPAYKTYAMGSFPGGIYNTELMWCDIGGANNATIFASNWLNWARDQGRQVAFNNRCGLVGDFDTPEYTTNSATVARKWESTRGMDPLSFGYNYQTPDSQYLNANGIVQALVDIVSKNGNFLLDIGPRNDGTIADVMVQGLTEAGYWINAHSESIFKTRYWSVTPGLGSFQYTTTQDAFYIHYLTTPGTTVEIPDIVPYLLGDTVTVVGGSLHGSPVTVTERGDGTISLGLSSAQITADQYVWTFKLAYTTTNAKLS</sequence>
<dbReference type="InterPro" id="IPR057739">
    <property type="entry name" value="Glyco_hydro_29_N"/>
</dbReference>
<evidence type="ECO:0000256" key="7">
    <source>
        <dbReference type="PIRNR" id="PIRNR001092"/>
    </source>
</evidence>
<keyword evidence="4" id="KW-0732">Signal</keyword>
<dbReference type="EMBL" id="KN832892">
    <property type="protein sequence ID" value="KIM93820.1"/>
    <property type="molecule type" value="Genomic_DNA"/>
</dbReference>
<evidence type="ECO:0000313" key="10">
    <source>
        <dbReference type="Proteomes" id="UP000054321"/>
    </source>
</evidence>
<name>A0A0C3GCC7_OIDMZ</name>
<dbReference type="EC" id="3.2.1.51" evidence="3"/>
<dbReference type="InterPro" id="IPR000933">
    <property type="entry name" value="Glyco_hydro_29"/>
</dbReference>
<gene>
    <name evidence="9" type="ORF">OIDMADRAFT_45962</name>
</gene>
<reference evidence="10" key="2">
    <citation type="submission" date="2015-01" db="EMBL/GenBank/DDBJ databases">
        <title>Evolutionary Origins and Diversification of the Mycorrhizal Mutualists.</title>
        <authorList>
            <consortium name="DOE Joint Genome Institute"/>
            <consortium name="Mycorrhizal Genomics Consortium"/>
            <person name="Kohler A."/>
            <person name="Kuo A."/>
            <person name="Nagy L.G."/>
            <person name="Floudas D."/>
            <person name="Copeland A."/>
            <person name="Barry K.W."/>
            <person name="Cichocki N."/>
            <person name="Veneault-Fourrey C."/>
            <person name="LaButti K."/>
            <person name="Lindquist E.A."/>
            <person name="Lipzen A."/>
            <person name="Lundell T."/>
            <person name="Morin E."/>
            <person name="Murat C."/>
            <person name="Riley R."/>
            <person name="Ohm R."/>
            <person name="Sun H."/>
            <person name="Tunlid A."/>
            <person name="Henrissat B."/>
            <person name="Grigoriev I.V."/>
            <person name="Hibbett D.S."/>
            <person name="Martin F."/>
        </authorList>
    </citation>
    <scope>NUCLEOTIDE SEQUENCE [LARGE SCALE GENOMIC DNA]</scope>
    <source>
        <strain evidence="10">Zn</strain>
    </source>
</reference>
<organism evidence="9 10">
    <name type="scientific">Oidiodendron maius (strain Zn)</name>
    <dbReference type="NCBI Taxonomy" id="913774"/>
    <lineage>
        <taxon>Eukaryota</taxon>
        <taxon>Fungi</taxon>
        <taxon>Dikarya</taxon>
        <taxon>Ascomycota</taxon>
        <taxon>Pezizomycotina</taxon>
        <taxon>Leotiomycetes</taxon>
        <taxon>Leotiomycetes incertae sedis</taxon>
        <taxon>Myxotrichaceae</taxon>
        <taxon>Oidiodendron</taxon>
    </lineage>
</organism>
<evidence type="ECO:0000259" key="8">
    <source>
        <dbReference type="Pfam" id="PF01120"/>
    </source>
</evidence>
<dbReference type="Proteomes" id="UP000054321">
    <property type="component" value="Unassembled WGS sequence"/>
</dbReference>
<evidence type="ECO:0000313" key="9">
    <source>
        <dbReference type="EMBL" id="KIM93820.1"/>
    </source>
</evidence>
<dbReference type="PANTHER" id="PTHR10030">
    <property type="entry name" value="ALPHA-L-FUCOSIDASE"/>
    <property type="match status" value="1"/>
</dbReference>
<dbReference type="InParanoid" id="A0A0C3GCC7"/>
<dbReference type="AlphaFoldDB" id="A0A0C3GCC7"/>
<dbReference type="Gene3D" id="3.20.20.80">
    <property type="entry name" value="Glycosidases"/>
    <property type="match status" value="1"/>
</dbReference>
<dbReference type="InterPro" id="IPR017853">
    <property type="entry name" value="GH"/>
</dbReference>
<accession>A0A0C3GCC7</accession>
<dbReference type="InterPro" id="IPR016286">
    <property type="entry name" value="FUC_metazoa-typ"/>
</dbReference>
<dbReference type="HOGENOM" id="CLU_002934_4_2_1"/>
<comment type="similarity">
    <text evidence="2 7">Belongs to the glycosyl hydrolase 29 family.</text>
</comment>
<dbReference type="GO" id="GO:0004560">
    <property type="term" value="F:alpha-L-fucosidase activity"/>
    <property type="evidence" value="ECO:0007669"/>
    <property type="project" value="UniProtKB-EC"/>
</dbReference>
<keyword evidence="10" id="KW-1185">Reference proteome</keyword>
<evidence type="ECO:0000256" key="1">
    <source>
        <dbReference type="ARBA" id="ARBA00004071"/>
    </source>
</evidence>
<dbReference type="OrthoDB" id="6039950at2759"/>
<evidence type="ECO:0000256" key="5">
    <source>
        <dbReference type="ARBA" id="ARBA00022801"/>
    </source>
</evidence>
<comment type="function">
    <text evidence="1">Alpha-L-fucosidase is responsible for hydrolyzing the alpha-1,6-linked fucose joined to the reducing-end N-acetylglucosamine of the carbohydrate moieties of glycoproteins.</text>
</comment>
<evidence type="ECO:0000256" key="6">
    <source>
        <dbReference type="ARBA" id="ARBA00023295"/>
    </source>
</evidence>
<proteinExistence type="inferred from homology"/>
<evidence type="ECO:0000256" key="3">
    <source>
        <dbReference type="ARBA" id="ARBA00012662"/>
    </source>
</evidence>
<keyword evidence="5 7" id="KW-0378">Hydrolase</keyword>
<dbReference type="GO" id="GO:0016139">
    <property type="term" value="P:glycoside catabolic process"/>
    <property type="evidence" value="ECO:0007669"/>
    <property type="project" value="TreeGrafter"/>
</dbReference>
<keyword evidence="6 7" id="KW-0326">Glycosidase</keyword>